<dbReference type="InterPro" id="IPR036116">
    <property type="entry name" value="FN3_sf"/>
</dbReference>
<dbReference type="CDD" id="cd00063">
    <property type="entry name" value="FN3"/>
    <property type="match status" value="1"/>
</dbReference>
<dbReference type="KEGG" id="pgin:FRZ67_06205"/>
<evidence type="ECO:0000256" key="1">
    <source>
        <dbReference type="ARBA" id="ARBA00022441"/>
    </source>
</evidence>
<dbReference type="AlphaFoldDB" id="A0A5B8V5Z5"/>
<organism evidence="5 6">
    <name type="scientific">Panacibacter ginsenosidivorans</name>
    <dbReference type="NCBI Taxonomy" id="1813871"/>
    <lineage>
        <taxon>Bacteria</taxon>
        <taxon>Pseudomonadati</taxon>
        <taxon>Bacteroidota</taxon>
        <taxon>Chitinophagia</taxon>
        <taxon>Chitinophagales</taxon>
        <taxon>Chitinophagaceae</taxon>
        <taxon>Panacibacter</taxon>
    </lineage>
</organism>
<dbReference type="SUPFAM" id="SSF117281">
    <property type="entry name" value="Kelch motif"/>
    <property type="match status" value="2"/>
</dbReference>
<dbReference type="InterPro" id="IPR026444">
    <property type="entry name" value="Secre_tail"/>
</dbReference>
<keyword evidence="1" id="KW-0880">Kelch repeat</keyword>
<dbReference type="Gene3D" id="2.60.40.10">
    <property type="entry name" value="Immunoglobulins"/>
    <property type="match status" value="1"/>
</dbReference>
<feature type="domain" description="Fibronectin type-III" evidence="4">
    <location>
        <begin position="326"/>
        <end position="415"/>
    </location>
</feature>
<dbReference type="Proteomes" id="UP000321533">
    <property type="component" value="Chromosome"/>
</dbReference>
<evidence type="ECO:0000313" key="5">
    <source>
        <dbReference type="EMBL" id="QEC66907.1"/>
    </source>
</evidence>
<dbReference type="InterPro" id="IPR015915">
    <property type="entry name" value="Kelch-typ_b-propeller"/>
</dbReference>
<evidence type="ECO:0000256" key="2">
    <source>
        <dbReference type="ARBA" id="ARBA00022737"/>
    </source>
</evidence>
<keyword evidence="3" id="KW-0732">Signal</keyword>
<dbReference type="PROSITE" id="PS50853">
    <property type="entry name" value="FN3"/>
    <property type="match status" value="1"/>
</dbReference>
<dbReference type="InterPro" id="IPR003961">
    <property type="entry name" value="FN3_dom"/>
</dbReference>
<dbReference type="OrthoDB" id="1110382at2"/>
<reference evidence="5 6" key="1">
    <citation type="journal article" date="2016" name="Int. J. Syst. Evol. Microbiol.">
        <title>Panacibacter ginsenosidivorans gen. nov., sp. nov., with ginsenoside converting activity isolated from soil of a ginseng field.</title>
        <authorList>
            <person name="Siddiqi M.Z."/>
            <person name="Muhammad Shafi S."/>
            <person name="Choi K.D."/>
            <person name="Im W.T."/>
        </authorList>
    </citation>
    <scope>NUCLEOTIDE SEQUENCE [LARGE SCALE GENOMIC DNA]</scope>
    <source>
        <strain evidence="5 6">Gsoil1550</strain>
    </source>
</reference>
<dbReference type="Gene3D" id="2.120.10.80">
    <property type="entry name" value="Kelch-type beta propeller"/>
    <property type="match status" value="2"/>
</dbReference>
<dbReference type="SUPFAM" id="SSF49265">
    <property type="entry name" value="Fibronectin type III"/>
    <property type="match status" value="1"/>
</dbReference>
<dbReference type="NCBIfam" id="TIGR04183">
    <property type="entry name" value="Por_Secre_tail"/>
    <property type="match status" value="1"/>
</dbReference>
<accession>A0A5B8V5Z5</accession>
<dbReference type="Pfam" id="PF00041">
    <property type="entry name" value="fn3"/>
    <property type="match status" value="1"/>
</dbReference>
<feature type="chain" id="PRO_5022685347" evidence="3">
    <location>
        <begin position="20"/>
        <end position="516"/>
    </location>
</feature>
<dbReference type="InterPro" id="IPR013783">
    <property type="entry name" value="Ig-like_fold"/>
</dbReference>
<dbReference type="PANTHER" id="PTHR45632:SF3">
    <property type="entry name" value="KELCH-LIKE PROTEIN 32"/>
    <property type="match status" value="1"/>
</dbReference>
<protein>
    <submittedName>
        <fullName evidence="5">T9SS type A sorting domain-containing protein</fullName>
    </submittedName>
</protein>
<proteinExistence type="predicted"/>
<dbReference type="SMART" id="SM00060">
    <property type="entry name" value="FN3"/>
    <property type="match status" value="1"/>
</dbReference>
<dbReference type="RefSeq" id="WP_147188707.1">
    <property type="nucleotide sequence ID" value="NZ_CP042435.1"/>
</dbReference>
<sequence>MKIFTQILVACLFSEIMFAQHINTALSTPNTWTQKADFGGADRGYAVGFSINGKGYLGTGGKYPDPPYKDFWEYDPVTDTWTQKADFAGTARMYAVAFSIGSKGYLGTGYNDGTVYKDFWEYDPTTNLWTQKADFGGPPRSFAIGFSIGNKGYLGTGSNYPYYYKDFWEYDPAGDKWTQKKDFGGDARAYAVGFSIDNKGYLGTGYTYPSYYKDFWEYDPANDAWTQKADFGGNSRAYAVGFSIGGKGYLGTGDISISSYPSKDFWEYDPATNNWSQKADFGGAARGYAVGFSINSKGYLGTGDISASPYHAKDFWEYTPGNNCPAPTDLKVLRVSDTYAILKWDDIGGGVLKLQVRYRTLNETSWTKQRRNPDHNWMYINKLIPNTTYRWQLRSLCAEDTSGWIAGPNFTTTSSVVLSGISGDLNYKAAESFAIQITPNPNKGNFTIHLQLPAKDALTTLTLYNSFGERIWQQAGMLSGTVTKNIVLDNKPATGIYVLYIERSDMILTQKIVISK</sequence>
<gene>
    <name evidence="5" type="ORF">FRZ67_06205</name>
</gene>
<keyword evidence="6" id="KW-1185">Reference proteome</keyword>
<feature type="signal peptide" evidence="3">
    <location>
        <begin position="1"/>
        <end position="19"/>
    </location>
</feature>
<name>A0A5B8V5Z5_9BACT</name>
<evidence type="ECO:0000313" key="6">
    <source>
        <dbReference type="Proteomes" id="UP000321533"/>
    </source>
</evidence>
<evidence type="ECO:0000259" key="4">
    <source>
        <dbReference type="PROSITE" id="PS50853"/>
    </source>
</evidence>
<dbReference type="PANTHER" id="PTHR45632">
    <property type="entry name" value="LD33804P"/>
    <property type="match status" value="1"/>
</dbReference>
<evidence type="ECO:0000256" key="3">
    <source>
        <dbReference type="SAM" id="SignalP"/>
    </source>
</evidence>
<dbReference type="Pfam" id="PF18962">
    <property type="entry name" value="Por_Secre_tail"/>
    <property type="match status" value="1"/>
</dbReference>
<keyword evidence="2" id="KW-0677">Repeat</keyword>
<dbReference type="EMBL" id="CP042435">
    <property type="protein sequence ID" value="QEC66907.1"/>
    <property type="molecule type" value="Genomic_DNA"/>
</dbReference>